<keyword evidence="2" id="KW-0560">Oxidoreductase</keyword>
<name>A0ABU8RR89_9SPHN</name>
<dbReference type="SUPFAM" id="SSF51735">
    <property type="entry name" value="NAD(P)-binding Rossmann-fold domains"/>
    <property type="match status" value="1"/>
</dbReference>
<dbReference type="PANTHER" id="PTHR42760">
    <property type="entry name" value="SHORT-CHAIN DEHYDROGENASES/REDUCTASES FAMILY MEMBER"/>
    <property type="match status" value="1"/>
</dbReference>
<evidence type="ECO:0000256" key="2">
    <source>
        <dbReference type="ARBA" id="ARBA00023002"/>
    </source>
</evidence>
<sequence>MGSTDMLGLTGKVGIVWGGGFGMGERSSLRLAEAGAAVAVVDLLQERAEKVAAEINASGGKAVALVADCTDEASTQAALDAAEAALGPVDVMITVIGLGVWGQLLDFTMDQWMDSHRLNLTSFFLPARAVARSLIRNGKPGAIACVSSVSGLTAAPNHGGYGAAKAGMINLVRTMANEWGQHGIRVNAAMPGAAATPRLEMPPAALEKFKEMLPLQRPAKPDELAKALVFLVSDMASYITGDNLRVDGGWTSRFLMQGGVGGMSKTAK</sequence>
<dbReference type="PRINTS" id="PR00081">
    <property type="entry name" value="GDHRDH"/>
</dbReference>
<dbReference type="Pfam" id="PF13561">
    <property type="entry name" value="adh_short_C2"/>
    <property type="match status" value="1"/>
</dbReference>
<keyword evidence="4" id="KW-1185">Reference proteome</keyword>
<dbReference type="PANTHER" id="PTHR42760:SF133">
    <property type="entry name" value="3-OXOACYL-[ACYL-CARRIER-PROTEIN] REDUCTASE"/>
    <property type="match status" value="1"/>
</dbReference>
<dbReference type="CDD" id="cd05233">
    <property type="entry name" value="SDR_c"/>
    <property type="match status" value="1"/>
</dbReference>
<dbReference type="PROSITE" id="PS00061">
    <property type="entry name" value="ADH_SHORT"/>
    <property type="match status" value="1"/>
</dbReference>
<evidence type="ECO:0000256" key="1">
    <source>
        <dbReference type="ARBA" id="ARBA00006484"/>
    </source>
</evidence>
<comment type="similarity">
    <text evidence="1">Belongs to the short-chain dehydrogenases/reductases (SDR) family.</text>
</comment>
<comment type="caution">
    <text evidence="3">The sequence shown here is derived from an EMBL/GenBank/DDBJ whole genome shotgun (WGS) entry which is preliminary data.</text>
</comment>
<dbReference type="InterPro" id="IPR002347">
    <property type="entry name" value="SDR_fam"/>
</dbReference>
<protein>
    <submittedName>
        <fullName evidence="3">SDR family NAD(P)-dependent oxidoreductase</fullName>
    </submittedName>
</protein>
<dbReference type="RefSeq" id="WP_339585453.1">
    <property type="nucleotide sequence ID" value="NZ_JBBHJZ010000001.1"/>
</dbReference>
<dbReference type="PRINTS" id="PR00080">
    <property type="entry name" value="SDRFAMILY"/>
</dbReference>
<proteinExistence type="inferred from homology"/>
<dbReference type="InterPro" id="IPR020904">
    <property type="entry name" value="Sc_DH/Rdtase_CS"/>
</dbReference>
<dbReference type="Proteomes" id="UP001361239">
    <property type="component" value="Unassembled WGS sequence"/>
</dbReference>
<dbReference type="EMBL" id="JBBHJZ010000001">
    <property type="protein sequence ID" value="MEJ5975507.1"/>
    <property type="molecule type" value="Genomic_DNA"/>
</dbReference>
<gene>
    <name evidence="3" type="ORF">WG901_02575</name>
</gene>
<organism evidence="3 4">
    <name type="scientific">Novosphingobium anseongense</name>
    <dbReference type="NCBI Taxonomy" id="3133436"/>
    <lineage>
        <taxon>Bacteria</taxon>
        <taxon>Pseudomonadati</taxon>
        <taxon>Pseudomonadota</taxon>
        <taxon>Alphaproteobacteria</taxon>
        <taxon>Sphingomonadales</taxon>
        <taxon>Sphingomonadaceae</taxon>
        <taxon>Novosphingobium</taxon>
    </lineage>
</organism>
<evidence type="ECO:0000313" key="3">
    <source>
        <dbReference type="EMBL" id="MEJ5975507.1"/>
    </source>
</evidence>
<dbReference type="Gene3D" id="3.40.50.720">
    <property type="entry name" value="NAD(P)-binding Rossmann-like Domain"/>
    <property type="match status" value="1"/>
</dbReference>
<reference evidence="3 4" key="1">
    <citation type="submission" date="2024-03" db="EMBL/GenBank/DDBJ databases">
        <authorList>
            <person name="Jo J.-H."/>
        </authorList>
    </citation>
    <scope>NUCLEOTIDE SEQUENCE [LARGE SCALE GENOMIC DNA]</scope>
    <source>
        <strain evidence="3 4">PS1R-30</strain>
    </source>
</reference>
<evidence type="ECO:0000313" key="4">
    <source>
        <dbReference type="Proteomes" id="UP001361239"/>
    </source>
</evidence>
<dbReference type="InterPro" id="IPR036291">
    <property type="entry name" value="NAD(P)-bd_dom_sf"/>
</dbReference>
<accession>A0ABU8RR89</accession>